<dbReference type="Proteomes" id="UP001652582">
    <property type="component" value="Chromosome 10"/>
</dbReference>
<dbReference type="GeneID" id="112046658"/>
<sequence length="107" mass="12194">MVKHCINMFAKVVLLGVLAFLASVAYALPPPVDEQKPFDCPENEKYYKCSPHFCWTTCDHLLNPPPCPQQQAENCYEPVCECIDNYLRDGEGKCIPEYECPKQLIPL</sequence>
<evidence type="ECO:0000259" key="2">
    <source>
        <dbReference type="Pfam" id="PF01826"/>
    </source>
</evidence>
<evidence type="ECO:0000313" key="3">
    <source>
        <dbReference type="Proteomes" id="UP001652582"/>
    </source>
</evidence>
<keyword evidence="4" id="KW-0646">Protease inhibitor</keyword>
<dbReference type="InterPro" id="IPR036084">
    <property type="entry name" value="Ser_inhib-like_sf"/>
</dbReference>
<proteinExistence type="predicted"/>
<dbReference type="InterPro" id="IPR002919">
    <property type="entry name" value="TIL_dom"/>
</dbReference>
<keyword evidence="3" id="KW-1185">Reference proteome</keyword>
<gene>
    <name evidence="4" type="primary">LOC112046658</name>
</gene>
<dbReference type="AlphaFoldDB" id="A0A6J1N7X7"/>
<keyword evidence="1" id="KW-0732">Signal</keyword>
<name>A0A6J1N7X7_BICAN</name>
<feature type="chain" id="PRO_5026699541" evidence="1">
    <location>
        <begin position="28"/>
        <end position="107"/>
    </location>
</feature>
<dbReference type="Gene3D" id="2.10.25.10">
    <property type="entry name" value="Laminin"/>
    <property type="match status" value="1"/>
</dbReference>
<dbReference type="KEGG" id="bany:112046658"/>
<dbReference type="OrthoDB" id="671595at2759"/>
<protein>
    <submittedName>
        <fullName evidence="4">Inducible metalloproteinase inhibitor protein-like</fullName>
    </submittedName>
</protein>
<evidence type="ECO:0000256" key="1">
    <source>
        <dbReference type="SAM" id="SignalP"/>
    </source>
</evidence>
<dbReference type="CDD" id="cd19941">
    <property type="entry name" value="TIL"/>
    <property type="match status" value="1"/>
</dbReference>
<dbReference type="SUPFAM" id="SSF57567">
    <property type="entry name" value="Serine protease inhibitors"/>
    <property type="match status" value="1"/>
</dbReference>
<dbReference type="Pfam" id="PF01826">
    <property type="entry name" value="TIL"/>
    <property type="match status" value="1"/>
</dbReference>
<reference evidence="4" key="1">
    <citation type="submission" date="2025-08" db="UniProtKB">
        <authorList>
            <consortium name="RefSeq"/>
        </authorList>
    </citation>
    <scope>IDENTIFICATION</scope>
</reference>
<accession>A0A6J1N7X7</accession>
<keyword evidence="4" id="KW-0483">Metalloprotease inhibitor</keyword>
<feature type="signal peptide" evidence="1">
    <location>
        <begin position="1"/>
        <end position="27"/>
    </location>
</feature>
<dbReference type="RefSeq" id="XP_023939136.1">
    <property type="nucleotide sequence ID" value="XM_024083368.2"/>
</dbReference>
<organism evidence="3 4">
    <name type="scientific">Bicyclus anynana</name>
    <name type="common">Squinting bush brown butterfly</name>
    <dbReference type="NCBI Taxonomy" id="110368"/>
    <lineage>
        <taxon>Eukaryota</taxon>
        <taxon>Metazoa</taxon>
        <taxon>Ecdysozoa</taxon>
        <taxon>Arthropoda</taxon>
        <taxon>Hexapoda</taxon>
        <taxon>Insecta</taxon>
        <taxon>Pterygota</taxon>
        <taxon>Neoptera</taxon>
        <taxon>Endopterygota</taxon>
        <taxon>Lepidoptera</taxon>
        <taxon>Glossata</taxon>
        <taxon>Ditrysia</taxon>
        <taxon>Papilionoidea</taxon>
        <taxon>Nymphalidae</taxon>
        <taxon>Satyrinae</taxon>
        <taxon>Satyrini</taxon>
        <taxon>Mycalesina</taxon>
        <taxon>Bicyclus</taxon>
    </lineage>
</organism>
<evidence type="ECO:0000313" key="4">
    <source>
        <dbReference type="RefSeq" id="XP_023939136.1"/>
    </source>
</evidence>
<dbReference type="GO" id="GO:0030414">
    <property type="term" value="F:peptidase inhibitor activity"/>
    <property type="evidence" value="ECO:0007669"/>
    <property type="project" value="UniProtKB-KW"/>
</dbReference>
<feature type="domain" description="TIL" evidence="2">
    <location>
        <begin position="40"/>
        <end position="100"/>
    </location>
</feature>
<keyword evidence="4" id="KW-0481">Metalloenzyme inhibitor</keyword>